<gene>
    <name evidence="10" type="ORF">J0656_18660</name>
</gene>
<dbReference type="PRINTS" id="PR01071">
    <property type="entry name" value="ACOABIOTINCC"/>
</dbReference>
<evidence type="ECO:0000313" key="10">
    <source>
        <dbReference type="EMBL" id="MBO0356047.1"/>
    </source>
</evidence>
<evidence type="ECO:0000256" key="8">
    <source>
        <dbReference type="RuleBase" id="RU364072"/>
    </source>
</evidence>
<dbReference type="SUPFAM" id="SSF51230">
    <property type="entry name" value="Single hybrid motif"/>
    <property type="match status" value="1"/>
</dbReference>
<dbReference type="InterPro" id="IPR011053">
    <property type="entry name" value="Single_hybrid_motif"/>
</dbReference>
<dbReference type="PROSITE" id="PS00188">
    <property type="entry name" value="BIOTIN"/>
    <property type="match status" value="1"/>
</dbReference>
<organism evidence="10 11">
    <name type="scientific">Flagellimonas aurea</name>
    <dbReference type="NCBI Taxonomy" id="2915619"/>
    <lineage>
        <taxon>Bacteria</taxon>
        <taxon>Pseudomonadati</taxon>
        <taxon>Bacteroidota</taxon>
        <taxon>Flavobacteriia</taxon>
        <taxon>Flavobacteriales</taxon>
        <taxon>Flavobacteriaceae</taxon>
        <taxon>Flagellimonas</taxon>
    </lineage>
</organism>
<dbReference type="RefSeq" id="WP_207036638.1">
    <property type="nucleotide sequence ID" value="NZ_JAFLNL010000015.1"/>
</dbReference>
<evidence type="ECO:0000256" key="1">
    <source>
        <dbReference type="ARBA" id="ARBA00003761"/>
    </source>
</evidence>
<keyword evidence="7 8" id="KW-0092">Biotin</keyword>
<evidence type="ECO:0000256" key="5">
    <source>
        <dbReference type="ARBA" id="ARBA00023098"/>
    </source>
</evidence>
<keyword evidence="4 8" id="KW-0276">Fatty acid metabolism</keyword>
<dbReference type="InterPro" id="IPR001882">
    <property type="entry name" value="Biotin_BS"/>
</dbReference>
<comment type="function">
    <text evidence="1 8">This protein is a component of the acetyl coenzyme A carboxylase complex; first, biotin carboxylase catalyzes the carboxylation of the carrier protein and then the transcarboxylase transfers the carboxyl group to form malonyl-CoA.</text>
</comment>
<evidence type="ECO:0000256" key="4">
    <source>
        <dbReference type="ARBA" id="ARBA00022832"/>
    </source>
</evidence>
<keyword evidence="3 8" id="KW-0444">Lipid biosynthesis</keyword>
<dbReference type="InterPro" id="IPR000089">
    <property type="entry name" value="Biotin_lipoyl"/>
</dbReference>
<evidence type="ECO:0000256" key="6">
    <source>
        <dbReference type="ARBA" id="ARBA00023160"/>
    </source>
</evidence>
<comment type="pathway">
    <text evidence="2 8">Lipid metabolism; fatty acid biosynthesis.</text>
</comment>
<evidence type="ECO:0000259" key="9">
    <source>
        <dbReference type="PROSITE" id="PS50968"/>
    </source>
</evidence>
<comment type="caution">
    <text evidence="10">The sequence shown here is derived from an EMBL/GenBank/DDBJ whole genome shotgun (WGS) entry which is preliminary data.</text>
</comment>
<evidence type="ECO:0000256" key="3">
    <source>
        <dbReference type="ARBA" id="ARBA00022516"/>
    </source>
</evidence>
<keyword evidence="6 8" id="KW-0275">Fatty acid biosynthesis</keyword>
<feature type="domain" description="Lipoyl-binding" evidence="9">
    <location>
        <begin position="3"/>
        <end position="79"/>
    </location>
</feature>
<proteinExistence type="predicted"/>
<reference evidence="10 11" key="1">
    <citation type="submission" date="2021-03" db="EMBL/GenBank/DDBJ databases">
        <title>Muricauda lutimaris sp. nov. and Muricauda ruestringensis sp. nov, two marine members of the Flavobacteriaceae isolated from deep sea sediments of Western Pacific.</title>
        <authorList>
            <person name="Zhao S."/>
            <person name="Liu R."/>
        </authorList>
    </citation>
    <scope>NUCLEOTIDE SEQUENCE [LARGE SCALE GENOMIC DNA]</scope>
    <source>
        <strain evidence="10 11">BC31-1-A7</strain>
    </source>
</reference>
<keyword evidence="11" id="KW-1185">Reference proteome</keyword>
<keyword evidence="5 8" id="KW-0443">Lipid metabolism</keyword>
<accession>A0ABS3G9E0</accession>
<evidence type="ECO:0000256" key="2">
    <source>
        <dbReference type="ARBA" id="ARBA00005194"/>
    </source>
</evidence>
<sequence length="81" mass="9094">MSKIEITAPMPGVFYTKSSPDSEVYKKPGDPVRKDDIICLIEVMKTYNQIVSEHVGTFVSYEVENEELVMVGQVLAIIEVD</sequence>
<dbReference type="InterPro" id="IPR001249">
    <property type="entry name" value="AcCoA_biotinCC"/>
</dbReference>
<protein>
    <recommendedName>
        <fullName evidence="8">Biotin carboxyl carrier protein of acetyl-CoA carboxylase</fullName>
    </recommendedName>
</protein>
<dbReference type="Proteomes" id="UP000664044">
    <property type="component" value="Unassembled WGS sequence"/>
</dbReference>
<dbReference type="Pfam" id="PF00364">
    <property type="entry name" value="Biotin_lipoyl"/>
    <property type="match status" value="1"/>
</dbReference>
<evidence type="ECO:0000256" key="7">
    <source>
        <dbReference type="ARBA" id="ARBA00023267"/>
    </source>
</evidence>
<dbReference type="EMBL" id="JAFLNL010000015">
    <property type="protein sequence ID" value="MBO0356047.1"/>
    <property type="molecule type" value="Genomic_DNA"/>
</dbReference>
<name>A0ABS3G9E0_9FLAO</name>
<dbReference type="PROSITE" id="PS50968">
    <property type="entry name" value="BIOTINYL_LIPOYL"/>
    <property type="match status" value="1"/>
</dbReference>
<dbReference type="CDD" id="cd06850">
    <property type="entry name" value="biotinyl_domain"/>
    <property type="match status" value="1"/>
</dbReference>
<dbReference type="NCBIfam" id="NF005457">
    <property type="entry name" value="PRK07051.1"/>
    <property type="match status" value="1"/>
</dbReference>
<evidence type="ECO:0000313" key="11">
    <source>
        <dbReference type="Proteomes" id="UP000664044"/>
    </source>
</evidence>
<dbReference type="Gene3D" id="2.40.50.100">
    <property type="match status" value="1"/>
</dbReference>